<dbReference type="AlphaFoldDB" id="A0A1B6NUD1"/>
<accession>A0A1B6NUD1</accession>
<organism evidence="1">
    <name type="scientific">marine sediment metagenome</name>
    <dbReference type="NCBI Taxonomy" id="412755"/>
    <lineage>
        <taxon>unclassified sequences</taxon>
        <taxon>metagenomes</taxon>
        <taxon>ecological metagenomes</taxon>
    </lineage>
</organism>
<name>A0A1B6NUD1_9ZZZZ</name>
<dbReference type="EMBL" id="AYSL01000778">
    <property type="protein sequence ID" value="KTF07066.1"/>
    <property type="molecule type" value="Genomic_DNA"/>
</dbReference>
<feature type="non-terminal residue" evidence="1">
    <location>
        <position position="1"/>
    </location>
</feature>
<sequence length="25" mass="2713">SDAKGESNDNASASVFTDVFMFILF</sequence>
<protein>
    <submittedName>
        <fullName evidence="1">Uncharacterized protein</fullName>
    </submittedName>
</protein>
<gene>
    <name evidence="1" type="ORF">MGSAQ_001441</name>
</gene>
<reference evidence="1" key="1">
    <citation type="submission" date="2013-11" db="EMBL/GenBank/DDBJ databases">
        <title>Microbial diversity, functional groups and degradation webs in Northern and Southern Mediterranean and Red Sea marine crude oil polluted sites.</title>
        <authorList>
            <person name="Daffonchio D."/>
            <person name="Mapelli F."/>
            <person name="Ferrer M."/>
            <person name="Richter M."/>
            <person name="Cherif A."/>
            <person name="Malkawi H.I."/>
            <person name="Yakimov M.M."/>
            <person name="Abdel-Fattah Y.R."/>
            <person name="Blaghen M."/>
            <person name="Golyshin P.N."/>
            <person name="Kalogerakis N."/>
            <person name="Boon N."/>
            <person name="Magagnini M."/>
            <person name="Fava F."/>
        </authorList>
    </citation>
    <scope>NUCLEOTIDE SEQUENCE</scope>
</reference>
<comment type="caution">
    <text evidence="1">The sequence shown here is derived from an EMBL/GenBank/DDBJ whole genome shotgun (WGS) entry which is preliminary data.</text>
</comment>
<proteinExistence type="predicted"/>
<evidence type="ECO:0000313" key="1">
    <source>
        <dbReference type="EMBL" id="KTF07066.1"/>
    </source>
</evidence>